<dbReference type="SUPFAM" id="SSF47769">
    <property type="entry name" value="SAM/Pointed domain"/>
    <property type="match status" value="3"/>
</dbReference>
<feature type="region of interest" description="Disordered" evidence="1">
    <location>
        <begin position="667"/>
        <end position="708"/>
    </location>
</feature>
<feature type="compositionally biased region" description="Basic and acidic residues" evidence="1">
    <location>
        <begin position="972"/>
        <end position="983"/>
    </location>
</feature>
<feature type="region of interest" description="Disordered" evidence="1">
    <location>
        <begin position="1110"/>
        <end position="1209"/>
    </location>
</feature>
<dbReference type="SMART" id="SM00454">
    <property type="entry name" value="SAM"/>
    <property type="match status" value="3"/>
</dbReference>
<dbReference type="PANTHER" id="PTHR12301">
    <property type="entry name" value="SAM-DOMAIN, SH3 AND NUCLEAR LOCALIZATION SIGNALS PROTEIN RELATED"/>
    <property type="match status" value="1"/>
</dbReference>
<name>A0A8J1XIX0_OWEFU</name>
<dbReference type="SUPFAM" id="SSF50044">
    <property type="entry name" value="SH3-domain"/>
    <property type="match status" value="1"/>
</dbReference>
<proteinExistence type="predicted"/>
<feature type="compositionally biased region" description="Polar residues" evidence="1">
    <location>
        <begin position="686"/>
        <end position="699"/>
    </location>
</feature>
<dbReference type="PROSITE" id="PS50105">
    <property type="entry name" value="SAM_DOMAIN"/>
    <property type="match status" value="3"/>
</dbReference>
<gene>
    <name evidence="2" type="ORF">OFUS_LOCUS23666</name>
</gene>
<dbReference type="InterPro" id="IPR001660">
    <property type="entry name" value="SAM"/>
</dbReference>
<feature type="region of interest" description="Disordered" evidence="1">
    <location>
        <begin position="736"/>
        <end position="765"/>
    </location>
</feature>
<feature type="region of interest" description="Disordered" evidence="1">
    <location>
        <begin position="486"/>
        <end position="569"/>
    </location>
</feature>
<feature type="compositionally biased region" description="Polar residues" evidence="1">
    <location>
        <begin position="985"/>
        <end position="1000"/>
    </location>
</feature>
<dbReference type="Pfam" id="PF07647">
    <property type="entry name" value="SAM_2"/>
    <property type="match status" value="1"/>
</dbReference>
<feature type="compositionally biased region" description="Polar residues" evidence="1">
    <location>
        <begin position="243"/>
        <end position="252"/>
    </location>
</feature>
<dbReference type="InterPro" id="IPR036028">
    <property type="entry name" value="SH3-like_dom_sf"/>
</dbReference>
<sequence>MADNILHEWLKSLKLGHHIQAFVDNGYDNLEICKHIGEPDLDAIGVVIPSERKDILSAVKSLRENGAAPIYFTLEPEIEDAEANAPIYSSPQNNQNDEDLQNACNVSLDGYDEGKQAVVDFPKLQLFAIIRDRLLADSIDLVKEPYTKKDGSRGSGIDQLAVKYSRDLNTHFQHVSLQLEQLRQLEVNPSETLKSPALWKGTLGRHCDCVLQGSPPPLPSCPPPSGSHTDFVHNDGDWGSPVRSPSQLSYDSVQEVYPDDSKQQRRSSGIGTFLKNVGIRKSGRKYPYKAHEGDVPAHQMTMSEQERLGLMQLVKQGRITTEQALQTVRLYEEQQGTLKRQTSEPFERNGDLRRSASSSNASGSPKSPLGFLRFGSGRRQKRGSEPKSPKQLQKGNQARQGCKITSPDYFEPPVDCISPEQDSLVGFYQDFTHVYPRPTPSNIPTSQTLDNGDFFMTSVPRENYSPLGFSTPQSPRRFFYVDSPKAYHRTSSSPSQKSTPSPSSSVHSEGRSVTVRAVIESPQSQRSVTFETNVRSSSQSSTSASEHEQLRLEPEQPRSDCSSSDHSQHSFTKIDSTYLKNHTNNHNSRGLLQGPLSLTRCPYSSQDSTLVRQVRSLSEPRFGRRDHLSDIFGDLDDSGDYCEVDPDEMDQKKGVLRKLTRRFSLQRSYSTDETSDGDDVTGSDSKLNSLNRGDNGRSSFSERMKGIRKDVRRKMQRLKVSKSLGPDMFDISSLDDTTTTDSTLGKPTETSIITGVSPTSSTGSDDIPVYTGPFVARARVHTDYVPSPYDKEALTLKRGDVINIISMSPTGTWKGVCGNKMGHFKFINVDLLPNHTPRHIRRQRQRKSSPAKASKRIKPKTVDDLLQRLGLEHLRGVFLLNGYETLEDFTDIEEADLQELGIVNAESRAKLLTAAELLTDCDSLDSAELVAGTVEHDTLPTMLPIATIDQPKSSPGQTRKHRDSGCYASSETLKDNSKSKVDLQKQCNKQNGGDPNNDSINGHDLSSDSVKEDSEYVERSRGERINEESDIKSSQDENIVGHSQVNGYSESTRNVINIHTNGDINESSSENVVESDNATCNGIANLDPASTAPCNSHRDATVHIETESLECNRESGAHSTQGSQTESSDSALSDASDLPPLVPNRLNPVCTVESSTTSPVREPIKRQPPPVPKRTNKGKLYTAGSSHSNTGSTAKAQPTPPICGSPKLSQESLVVGDSERRTEILLQTTANLIEQSQAFIASVHTKAQLTKDIGAKFTPRKDTSTQSEGPIGSSKHKHLHQGLVPRLHPVTTCSKAATIVHREKQSTPPSKRQPQLGTRRRPRPLSVSLEGVVAAKLEDEMIDLTKTPYTDESGFCGIPPALVQRYAEEIKRDIIDVALALDETRLQQLHLKGRIGVPNDFLADSCNSSDIEVSTVSIHDFLTSIGLPMYLELLVRNNYMTLSGVLSMTEENFRNCGVNDPRHLRRLLNAVDLVQHHRAVHNGDLASLPPRGHKKSMVLDRV</sequence>
<feature type="compositionally biased region" description="Polar residues" evidence="1">
    <location>
        <begin position="390"/>
        <end position="399"/>
    </location>
</feature>
<feature type="compositionally biased region" description="Polar residues" evidence="1">
    <location>
        <begin position="521"/>
        <end position="535"/>
    </location>
</feature>
<feature type="compositionally biased region" description="Polar residues" evidence="1">
    <location>
        <begin position="748"/>
        <end position="764"/>
    </location>
</feature>
<feature type="compositionally biased region" description="Low complexity" evidence="1">
    <location>
        <begin position="1127"/>
        <end position="1149"/>
    </location>
</feature>
<dbReference type="Pfam" id="PF26285">
    <property type="entry name" value="SASH1_Homeodomain"/>
    <property type="match status" value="2"/>
</dbReference>
<feature type="compositionally biased region" description="Low complexity" evidence="1">
    <location>
        <begin position="355"/>
        <end position="368"/>
    </location>
</feature>
<keyword evidence="3" id="KW-1185">Reference proteome</keyword>
<feature type="compositionally biased region" description="Polar residues" evidence="1">
    <location>
        <begin position="1306"/>
        <end position="1316"/>
    </location>
</feature>
<feature type="compositionally biased region" description="Basic and acidic residues" evidence="1">
    <location>
        <begin position="341"/>
        <end position="354"/>
    </location>
</feature>
<feature type="region of interest" description="Disordered" evidence="1">
    <location>
        <begin position="942"/>
        <end position="1039"/>
    </location>
</feature>
<dbReference type="Pfam" id="PF07653">
    <property type="entry name" value="SH3_2"/>
    <property type="match status" value="1"/>
</dbReference>
<dbReference type="PROSITE" id="PS50002">
    <property type="entry name" value="SH3"/>
    <property type="match status" value="1"/>
</dbReference>
<evidence type="ECO:0000256" key="1">
    <source>
        <dbReference type="SAM" id="MobiDB-lite"/>
    </source>
</evidence>
<protein>
    <submittedName>
        <fullName evidence="2">Uncharacterized protein</fullName>
    </submittedName>
</protein>
<dbReference type="Gene3D" id="1.10.150.50">
    <property type="entry name" value="Transcription Factor, Ets-1"/>
    <property type="match status" value="3"/>
</dbReference>
<feature type="region of interest" description="Disordered" evidence="1">
    <location>
        <begin position="1258"/>
        <end position="1277"/>
    </location>
</feature>
<feature type="region of interest" description="Disordered" evidence="1">
    <location>
        <begin position="837"/>
        <end position="857"/>
    </location>
</feature>
<dbReference type="OrthoDB" id="1919336at2759"/>
<dbReference type="InterPro" id="IPR058666">
    <property type="entry name" value="SASH1/NUB1_homeodomain"/>
</dbReference>
<feature type="compositionally biased region" description="Basic and acidic residues" evidence="1">
    <location>
        <begin position="1005"/>
        <end position="1035"/>
    </location>
</feature>
<organism evidence="2 3">
    <name type="scientific">Owenia fusiformis</name>
    <name type="common">Polychaete worm</name>
    <dbReference type="NCBI Taxonomy" id="6347"/>
    <lineage>
        <taxon>Eukaryota</taxon>
        <taxon>Metazoa</taxon>
        <taxon>Spiralia</taxon>
        <taxon>Lophotrochozoa</taxon>
        <taxon>Annelida</taxon>
        <taxon>Polychaeta</taxon>
        <taxon>Sedentaria</taxon>
        <taxon>Canalipalpata</taxon>
        <taxon>Sabellida</taxon>
        <taxon>Oweniida</taxon>
        <taxon>Oweniidae</taxon>
        <taxon>Owenia</taxon>
    </lineage>
</organism>
<dbReference type="PANTHER" id="PTHR12301:SF10">
    <property type="match status" value="1"/>
</dbReference>
<feature type="region of interest" description="Disordered" evidence="1">
    <location>
        <begin position="218"/>
        <end position="274"/>
    </location>
</feature>
<dbReference type="Gene3D" id="2.30.30.40">
    <property type="entry name" value="SH3 Domains"/>
    <property type="match status" value="1"/>
</dbReference>
<feature type="compositionally biased region" description="Basic and acidic residues" evidence="1">
    <location>
        <begin position="545"/>
        <end position="558"/>
    </location>
</feature>
<dbReference type="Pfam" id="PF00536">
    <property type="entry name" value="SAM_1"/>
    <property type="match status" value="2"/>
</dbReference>
<feature type="compositionally biased region" description="Low complexity" evidence="1">
    <location>
        <begin position="491"/>
        <end position="507"/>
    </location>
</feature>
<feature type="region of interest" description="Disordered" evidence="1">
    <location>
        <begin position="1298"/>
        <end position="1324"/>
    </location>
</feature>
<dbReference type="InterPro" id="IPR013761">
    <property type="entry name" value="SAM/pointed_sf"/>
</dbReference>
<evidence type="ECO:0000313" key="3">
    <source>
        <dbReference type="Proteomes" id="UP000749559"/>
    </source>
</evidence>
<accession>A0A8J1XIX0</accession>
<dbReference type="InterPro" id="IPR051725">
    <property type="entry name" value="SAM-SH3_domain_protein"/>
</dbReference>
<feature type="compositionally biased region" description="Polar residues" evidence="1">
    <location>
        <begin position="1117"/>
        <end position="1126"/>
    </location>
</feature>
<dbReference type="Proteomes" id="UP000749559">
    <property type="component" value="Unassembled WGS sequence"/>
</dbReference>
<feature type="region of interest" description="Disordered" evidence="1">
    <location>
        <begin position="334"/>
        <end position="411"/>
    </location>
</feature>
<reference evidence="2" key="1">
    <citation type="submission" date="2022-03" db="EMBL/GenBank/DDBJ databases">
        <authorList>
            <person name="Martin C."/>
        </authorList>
    </citation>
    <scope>NUCLEOTIDE SEQUENCE</scope>
</reference>
<dbReference type="InterPro" id="IPR001452">
    <property type="entry name" value="SH3_domain"/>
</dbReference>
<dbReference type="EMBL" id="CAIIXF020000011">
    <property type="protein sequence ID" value="CAH1799687.1"/>
    <property type="molecule type" value="Genomic_DNA"/>
</dbReference>
<comment type="caution">
    <text evidence="2">The sequence shown here is derived from an EMBL/GenBank/DDBJ whole genome shotgun (WGS) entry which is preliminary data.</text>
</comment>
<evidence type="ECO:0000313" key="2">
    <source>
        <dbReference type="EMBL" id="CAH1799687.1"/>
    </source>
</evidence>
<feature type="compositionally biased region" description="Polar residues" evidence="1">
    <location>
        <begin position="1183"/>
        <end position="1196"/>
    </location>
</feature>